<evidence type="ECO:0000313" key="1">
    <source>
        <dbReference type="EMBL" id="GEY25258.1"/>
    </source>
</evidence>
<accession>A0A699HIX2</accession>
<protein>
    <submittedName>
        <fullName evidence="1">Uncharacterized protein</fullName>
    </submittedName>
</protein>
<organism evidence="1">
    <name type="scientific">Tanacetum cinerariifolium</name>
    <name type="common">Dalmatian daisy</name>
    <name type="synonym">Chrysanthemum cinerariifolium</name>
    <dbReference type="NCBI Taxonomy" id="118510"/>
    <lineage>
        <taxon>Eukaryota</taxon>
        <taxon>Viridiplantae</taxon>
        <taxon>Streptophyta</taxon>
        <taxon>Embryophyta</taxon>
        <taxon>Tracheophyta</taxon>
        <taxon>Spermatophyta</taxon>
        <taxon>Magnoliopsida</taxon>
        <taxon>eudicotyledons</taxon>
        <taxon>Gunneridae</taxon>
        <taxon>Pentapetalae</taxon>
        <taxon>asterids</taxon>
        <taxon>campanulids</taxon>
        <taxon>Asterales</taxon>
        <taxon>Asteraceae</taxon>
        <taxon>Asteroideae</taxon>
        <taxon>Anthemideae</taxon>
        <taxon>Anthemidinae</taxon>
        <taxon>Tanacetum</taxon>
    </lineage>
</organism>
<comment type="caution">
    <text evidence="1">The sequence shown here is derived from an EMBL/GenBank/DDBJ whole genome shotgun (WGS) entry which is preliminary data.</text>
</comment>
<proteinExistence type="predicted"/>
<name>A0A699HIX2_TANCI</name>
<dbReference type="EMBL" id="BKCJ010163491">
    <property type="protein sequence ID" value="GEY25258.1"/>
    <property type="molecule type" value="Genomic_DNA"/>
</dbReference>
<gene>
    <name evidence="1" type="ORF">Tci_397232</name>
</gene>
<dbReference type="AlphaFoldDB" id="A0A699HIX2"/>
<sequence>MKDLQCLRKGIIFYEKAGSEGFLDNKVEYGERMWNSIEKEPYKRPMIPNSDNPQEEILEPLSKMSEGKKKQYIDDVKVMNYHLQVIPNDMYNLVDAWDSQEDKLRTAKMLLAREITQKFSTSTNNHLRTSSNTRNQVVVQDGRVDIKTKNAGYGGNDETLEELTAAIMTMALLQPADVNAETVPSYDAKAVSDVNASPKVHE</sequence>
<reference evidence="1" key="1">
    <citation type="journal article" date="2019" name="Sci. Rep.">
        <title>Draft genome of Tanacetum cinerariifolium, the natural source of mosquito coil.</title>
        <authorList>
            <person name="Yamashiro T."/>
            <person name="Shiraishi A."/>
            <person name="Satake H."/>
            <person name="Nakayama K."/>
        </authorList>
    </citation>
    <scope>NUCLEOTIDE SEQUENCE</scope>
</reference>